<evidence type="ECO:0000313" key="2">
    <source>
        <dbReference type="Proteomes" id="UP000324550"/>
    </source>
</evidence>
<dbReference type="RefSeq" id="WP_148455302.1">
    <property type="nucleotide sequence ID" value="NZ_VSFC01000043.1"/>
</dbReference>
<protein>
    <submittedName>
        <fullName evidence="1">DUF2490 domain-containing protein</fullName>
    </submittedName>
</protein>
<dbReference type="Proteomes" id="UP000324550">
    <property type="component" value="Unassembled WGS sequence"/>
</dbReference>
<evidence type="ECO:0000313" key="1">
    <source>
        <dbReference type="EMBL" id="TYA54802.1"/>
    </source>
</evidence>
<keyword evidence="2" id="KW-1185">Reference proteome</keyword>
<organism evidence="1 2">
    <name type="scientific">Formosa maritima</name>
    <dbReference type="NCBI Taxonomy" id="2592046"/>
    <lineage>
        <taxon>Bacteria</taxon>
        <taxon>Pseudomonadati</taxon>
        <taxon>Bacteroidota</taxon>
        <taxon>Flavobacteriia</taxon>
        <taxon>Flavobacteriales</taxon>
        <taxon>Flavobacteriaceae</taxon>
        <taxon>Formosa</taxon>
    </lineage>
</organism>
<dbReference type="InterPro" id="IPR019619">
    <property type="entry name" value="DUF2490"/>
</dbReference>
<dbReference type="EMBL" id="VSFC01000043">
    <property type="protein sequence ID" value="TYA54802.1"/>
    <property type="molecule type" value="Genomic_DNA"/>
</dbReference>
<name>A0A5D0GAF4_9FLAO</name>
<sequence length="245" mass="29361">MRHHIYQELIVQNKRILFFFILLTIMYSSVYAQNTDPDLQSWNVVRLTNHFNEKWSLNLQEETRFQDDISKLNQVIVKLNGRVNFNEKIGLNFGFKYIYRPTSSNEWEPWQEVLFPKSFNKFSISQNFRLEERFYQGIEGIIPRIRYLFNYHIPIGKKQNYLTGYSEVRFNLVNKGTGPVEGFEQVRFRLSYGFHINDFMDIEVGYLYRFEVNRNSPNLSDQVIHIQIPFSTGYKTANKKYRADS</sequence>
<dbReference type="AlphaFoldDB" id="A0A5D0GAF4"/>
<dbReference type="Pfam" id="PF10677">
    <property type="entry name" value="DUF2490"/>
    <property type="match status" value="1"/>
</dbReference>
<gene>
    <name evidence="1" type="ORF">FVF61_08510</name>
</gene>
<comment type="caution">
    <text evidence="1">The sequence shown here is derived from an EMBL/GenBank/DDBJ whole genome shotgun (WGS) entry which is preliminary data.</text>
</comment>
<dbReference type="OrthoDB" id="1118734at2"/>
<reference evidence="1 2" key="1">
    <citation type="submission" date="2019-08" db="EMBL/GenBank/DDBJ databases">
        <title>Formosa sediminis sp. nov., isolated from marine sediment.</title>
        <authorList>
            <person name="Cao W.R."/>
        </authorList>
    </citation>
    <scope>NUCLEOTIDE SEQUENCE [LARGE SCALE GENOMIC DNA]</scope>
    <source>
        <strain evidence="1 2">1494</strain>
    </source>
</reference>
<accession>A0A5D0GAF4</accession>
<proteinExistence type="predicted"/>